<dbReference type="Proteomes" id="UP000299102">
    <property type="component" value="Unassembled WGS sequence"/>
</dbReference>
<name>A0A4C1SHU2_EUMVA</name>
<proteinExistence type="predicted"/>
<dbReference type="EMBL" id="BGZK01003462">
    <property type="protein sequence ID" value="GBP01565.1"/>
    <property type="molecule type" value="Genomic_DNA"/>
</dbReference>
<evidence type="ECO:0000313" key="1">
    <source>
        <dbReference type="EMBL" id="GBP01565.1"/>
    </source>
</evidence>
<organism evidence="1 2">
    <name type="scientific">Eumeta variegata</name>
    <name type="common">Bagworm moth</name>
    <name type="synonym">Eumeta japonica</name>
    <dbReference type="NCBI Taxonomy" id="151549"/>
    <lineage>
        <taxon>Eukaryota</taxon>
        <taxon>Metazoa</taxon>
        <taxon>Ecdysozoa</taxon>
        <taxon>Arthropoda</taxon>
        <taxon>Hexapoda</taxon>
        <taxon>Insecta</taxon>
        <taxon>Pterygota</taxon>
        <taxon>Neoptera</taxon>
        <taxon>Endopterygota</taxon>
        <taxon>Lepidoptera</taxon>
        <taxon>Glossata</taxon>
        <taxon>Ditrysia</taxon>
        <taxon>Tineoidea</taxon>
        <taxon>Psychidae</taxon>
        <taxon>Oiketicinae</taxon>
        <taxon>Eumeta</taxon>
    </lineage>
</organism>
<accession>A0A4C1SHU2</accession>
<keyword evidence="2" id="KW-1185">Reference proteome</keyword>
<comment type="caution">
    <text evidence="1">The sequence shown here is derived from an EMBL/GenBank/DDBJ whole genome shotgun (WGS) entry which is preliminary data.</text>
</comment>
<dbReference type="AlphaFoldDB" id="A0A4C1SHU2"/>
<protein>
    <submittedName>
        <fullName evidence="1">Uncharacterized protein</fullName>
    </submittedName>
</protein>
<sequence>MQSTTALAVDEMGRILGNIRPSHRLRRIRRYREGLRARNKQATSSPAPRSIYREELRAEEQASYLVPGEGRCLYPALDTVDRLDT</sequence>
<gene>
    <name evidence="1" type="ORF">EVAR_101095_1</name>
</gene>
<reference evidence="1 2" key="1">
    <citation type="journal article" date="2019" name="Commun. Biol.">
        <title>The bagworm genome reveals a unique fibroin gene that provides high tensile strength.</title>
        <authorList>
            <person name="Kono N."/>
            <person name="Nakamura H."/>
            <person name="Ohtoshi R."/>
            <person name="Tomita M."/>
            <person name="Numata K."/>
            <person name="Arakawa K."/>
        </authorList>
    </citation>
    <scope>NUCLEOTIDE SEQUENCE [LARGE SCALE GENOMIC DNA]</scope>
</reference>
<evidence type="ECO:0000313" key="2">
    <source>
        <dbReference type="Proteomes" id="UP000299102"/>
    </source>
</evidence>